<dbReference type="OrthoDB" id="9814545at2"/>
<dbReference type="Gene3D" id="3.30.420.150">
    <property type="entry name" value="Exopolyphosphatase. Domain 2"/>
    <property type="match status" value="1"/>
</dbReference>
<dbReference type="InterPro" id="IPR003695">
    <property type="entry name" value="Ppx_GppA_N"/>
</dbReference>
<gene>
    <name evidence="4" type="primary">gppA</name>
    <name evidence="4" type="ORF">CAFE_37670</name>
</gene>
<reference evidence="4 5" key="1">
    <citation type="submission" date="2019-09" db="EMBL/GenBank/DDBJ databases">
        <title>Genome sequence of Clostridium sp. EA1.</title>
        <authorList>
            <person name="Poehlein A."/>
            <person name="Bengelsdorf F.R."/>
            <person name="Daniel R."/>
        </authorList>
    </citation>
    <scope>NUCLEOTIDE SEQUENCE [LARGE SCALE GENOMIC DNA]</scope>
    <source>
        <strain evidence="4 5">EA1</strain>
    </source>
</reference>
<dbReference type="PANTHER" id="PTHR30005:SF0">
    <property type="entry name" value="RETROGRADE REGULATION PROTEIN 2"/>
    <property type="match status" value="1"/>
</dbReference>
<dbReference type="GO" id="GO:0008894">
    <property type="term" value="F:guanosine-5'-triphosphate,3'-diphosphate diphosphatase activity"/>
    <property type="evidence" value="ECO:0007669"/>
    <property type="project" value="UniProtKB-EC"/>
</dbReference>
<dbReference type="InterPro" id="IPR048950">
    <property type="entry name" value="Ppx_GppA_C"/>
</dbReference>
<keyword evidence="4" id="KW-0378">Hydrolase</keyword>
<evidence type="ECO:0000256" key="1">
    <source>
        <dbReference type="ARBA" id="ARBA00007125"/>
    </source>
</evidence>
<name>A0A6N8I4P2_9FIRM</name>
<dbReference type="EC" id="3.6.1.40" evidence="4"/>
<keyword evidence="5" id="KW-1185">Reference proteome</keyword>
<dbReference type="InterPro" id="IPR003607">
    <property type="entry name" value="HD/PDEase_dom"/>
</dbReference>
<dbReference type="Gene3D" id="1.10.3210.10">
    <property type="entry name" value="Hypothetical protein af1432"/>
    <property type="match status" value="1"/>
</dbReference>
<feature type="domain" description="Ppx/GppA phosphatase N-terminal" evidence="2">
    <location>
        <begin position="24"/>
        <end position="286"/>
    </location>
</feature>
<dbReference type="CDD" id="cd00077">
    <property type="entry name" value="HDc"/>
    <property type="match status" value="1"/>
</dbReference>
<dbReference type="InterPro" id="IPR043129">
    <property type="entry name" value="ATPase_NBD"/>
</dbReference>
<evidence type="ECO:0000313" key="4">
    <source>
        <dbReference type="EMBL" id="MVB13014.1"/>
    </source>
</evidence>
<dbReference type="Proteomes" id="UP000469440">
    <property type="component" value="Unassembled WGS sequence"/>
</dbReference>
<evidence type="ECO:0000313" key="5">
    <source>
        <dbReference type="Proteomes" id="UP000469440"/>
    </source>
</evidence>
<dbReference type="Pfam" id="PF21447">
    <property type="entry name" value="Ppx-GppA_III"/>
    <property type="match status" value="1"/>
</dbReference>
<dbReference type="PANTHER" id="PTHR30005">
    <property type="entry name" value="EXOPOLYPHOSPHATASE"/>
    <property type="match status" value="1"/>
</dbReference>
<dbReference type="SUPFAM" id="SSF109604">
    <property type="entry name" value="HD-domain/PDEase-like"/>
    <property type="match status" value="1"/>
</dbReference>
<organism evidence="4 5">
    <name type="scientific">Caproicibacter fermentans</name>
    <dbReference type="NCBI Taxonomy" id="2576756"/>
    <lineage>
        <taxon>Bacteria</taxon>
        <taxon>Bacillati</taxon>
        <taxon>Bacillota</taxon>
        <taxon>Clostridia</taxon>
        <taxon>Eubacteriales</taxon>
        <taxon>Acutalibacteraceae</taxon>
        <taxon>Caproicibacter</taxon>
    </lineage>
</organism>
<sequence>MNRKKSPKLAAVLDIDSNALKMRISQLKKGKIDDLETLEYPLHLGHEVFTDGRISFESLRELSSLLHGYEDVLNGYGVTDYRAVATTALREAENRSFIIDQLKIQNGLQIEVLEDDQEKTLIYWEILNYLNKIENKRGESALICYIGAGTIGFSVYDGKQMIFSQNIPMGSLKLHDMLGNIQNMTEDFYTVVEEYLDSILGHINIPLENGKANNLILTGSGIRLIAKICGIEQADGRYELDSLRIKDLFQQIRKMPQERIGRKYNLSEETAELLYSSLSIAMKLLHYTNSATILSPEVELWDALIRQMLIAKSSGQYQDHVRVSAISCAKKISDSYHCSRAHTECVRGFSCKIFDKMKGLHGLGRRERLLLELASILHDCGHYVTVKQHLQSSFDIIKDTDIYGLTDEEMLLTAFVARYNEYDVPSHRNHTFALLSENNRLIVSKLVAIFRLSNALDKSQKQKLSDIKVRLEKDRLTISAQSDANLFLEQWAFDQCAPYFKEVFGYNPELTIKSNLL</sequence>
<evidence type="ECO:0000259" key="3">
    <source>
        <dbReference type="Pfam" id="PF21447"/>
    </source>
</evidence>
<dbReference type="RefSeq" id="WP_066644167.1">
    <property type="nucleotide sequence ID" value="NZ_VWXL01000108.1"/>
</dbReference>
<proteinExistence type="inferred from homology"/>
<dbReference type="SUPFAM" id="SSF53067">
    <property type="entry name" value="Actin-like ATPase domain"/>
    <property type="match status" value="2"/>
</dbReference>
<feature type="domain" description="Ppx/GppA phosphatase C-terminal" evidence="3">
    <location>
        <begin position="329"/>
        <end position="480"/>
    </location>
</feature>
<comment type="similarity">
    <text evidence="1">Belongs to the GppA/Ppx family.</text>
</comment>
<protein>
    <submittedName>
        <fullName evidence="4">Guanosine-5'-triphosphate,3'-diphosphate pyrophosphatase</fullName>
        <ecNumber evidence="4">3.6.1.40</ecNumber>
    </submittedName>
</protein>
<comment type="caution">
    <text evidence="4">The sequence shown here is derived from an EMBL/GenBank/DDBJ whole genome shotgun (WGS) entry which is preliminary data.</text>
</comment>
<dbReference type="EMBL" id="VWXL01000108">
    <property type="protein sequence ID" value="MVB13014.1"/>
    <property type="molecule type" value="Genomic_DNA"/>
</dbReference>
<accession>A0A6N8I4P2</accession>
<dbReference type="Pfam" id="PF02541">
    <property type="entry name" value="Ppx-GppA"/>
    <property type="match status" value="1"/>
</dbReference>
<evidence type="ECO:0000259" key="2">
    <source>
        <dbReference type="Pfam" id="PF02541"/>
    </source>
</evidence>
<dbReference type="Gene3D" id="3.30.420.40">
    <property type="match status" value="1"/>
</dbReference>
<dbReference type="InterPro" id="IPR050273">
    <property type="entry name" value="GppA/Ppx_hydrolase"/>
</dbReference>
<dbReference type="AlphaFoldDB" id="A0A6N8I4P2"/>
<dbReference type="CDD" id="cd24006">
    <property type="entry name" value="ASKHA_NBD_PPX_GppA"/>
    <property type="match status" value="1"/>
</dbReference>